<evidence type="ECO:0000259" key="13">
    <source>
        <dbReference type="Pfam" id="PF13954"/>
    </source>
</evidence>
<comment type="caution">
    <text evidence="14">The sequence shown here is derived from an EMBL/GenBank/DDBJ whole genome shotgun (WGS) entry which is preliminary data.</text>
</comment>
<comment type="similarity">
    <text evidence="2 10">Belongs to the fimbrial export usher family.</text>
</comment>
<feature type="domain" description="PapC N-terminal" evidence="13">
    <location>
        <begin position="44"/>
        <end position="187"/>
    </location>
</feature>
<evidence type="ECO:0000256" key="1">
    <source>
        <dbReference type="ARBA" id="ARBA00004571"/>
    </source>
</evidence>
<dbReference type="Pfam" id="PF00577">
    <property type="entry name" value="Usher"/>
    <property type="match status" value="1"/>
</dbReference>
<dbReference type="InterPro" id="IPR018030">
    <property type="entry name" value="Fimbrial_membr_usher_CS"/>
</dbReference>
<dbReference type="SUPFAM" id="SSF141729">
    <property type="entry name" value="FimD N-terminal domain-like"/>
    <property type="match status" value="1"/>
</dbReference>
<evidence type="ECO:0000256" key="4">
    <source>
        <dbReference type="ARBA" id="ARBA00022452"/>
    </source>
</evidence>
<proteinExistence type="inferred from homology"/>
<dbReference type="Pfam" id="PF13953">
    <property type="entry name" value="PapC_C"/>
    <property type="match status" value="1"/>
</dbReference>
<reference evidence="14 15" key="1">
    <citation type="submission" date="2015-06" db="EMBL/GenBank/DDBJ databases">
        <title>Draft Whole-Genome Sequence of the Entomopathogenic Bacterium Xenorhabdus khoisanae.</title>
        <authorList>
            <person name="Naidoo S."/>
            <person name="Featherston J."/>
            <person name="Gray V.M."/>
        </authorList>
    </citation>
    <scope>NUCLEOTIDE SEQUENCE [LARGE SCALE GENOMIC DNA]</scope>
    <source>
        <strain evidence="14 15">MCB</strain>
    </source>
</reference>
<evidence type="ECO:0000256" key="7">
    <source>
        <dbReference type="ARBA" id="ARBA00022729"/>
    </source>
</evidence>
<keyword evidence="4" id="KW-1134">Transmembrane beta strand</keyword>
<protein>
    <submittedName>
        <fullName evidence="14">Fimbrial assembly protein</fullName>
    </submittedName>
</protein>
<dbReference type="InterPro" id="IPR025949">
    <property type="entry name" value="PapC-like_C"/>
</dbReference>
<dbReference type="RefSeq" id="WP_047963002.1">
    <property type="nucleotide sequence ID" value="NZ_CAWMBG010000052.1"/>
</dbReference>
<evidence type="ECO:0000256" key="10">
    <source>
        <dbReference type="RuleBase" id="RU003884"/>
    </source>
</evidence>
<gene>
    <name evidence="14" type="ORF">AB204_08810</name>
</gene>
<evidence type="ECO:0000313" key="14">
    <source>
        <dbReference type="EMBL" id="KMJ45492.1"/>
    </source>
</evidence>
<comment type="subcellular location">
    <subcellularLocation>
        <location evidence="1 10">Cell outer membrane</location>
        <topology evidence="1 10">Multi-pass membrane protein</topology>
    </subcellularLocation>
</comment>
<dbReference type="Proteomes" id="UP000036277">
    <property type="component" value="Unassembled WGS sequence"/>
</dbReference>
<dbReference type="AlphaFoldDB" id="A0A0J5FU81"/>
<dbReference type="PATRIC" id="fig|880157.4.peg.1861"/>
<keyword evidence="7" id="KW-0732">Signal</keyword>
<evidence type="ECO:0000256" key="2">
    <source>
        <dbReference type="ARBA" id="ARBA00008064"/>
    </source>
</evidence>
<keyword evidence="8 10" id="KW-0472">Membrane</keyword>
<dbReference type="PANTHER" id="PTHR30451:SF21">
    <property type="entry name" value="FIMBRIAL USHER DOMAIN-CONTAINING PROTEIN YDET-RELATED"/>
    <property type="match status" value="1"/>
</dbReference>
<feature type="domain" description="PapC-like C-terminal" evidence="12">
    <location>
        <begin position="764"/>
        <end position="832"/>
    </location>
</feature>
<keyword evidence="6 10" id="KW-0812">Transmembrane</keyword>
<evidence type="ECO:0000256" key="9">
    <source>
        <dbReference type="ARBA" id="ARBA00023237"/>
    </source>
</evidence>
<sequence>MSKNINRNLARILYCGGKGKLLFSMLVIAGNFLCYLTAYAEHKFNIHALKIGGSLPDDVDLSIFQSGFQPSGVYWVNIFLNKKEVSEENIDFILQDGRLQPKITLRQWKDMGIKVDSFPELAELSPETVITDIGKYIPSASTDFDFNRQRLNISIPQAALNYRYRDYVSPELWDQGLTTLLINYSYSGSTNWQDQHNSTQNNYLNLRSGVNWEAWRLRNNATYSDPDQSWKILSTYFQRDIHPLKGQLTIGDSFTSGDLFDSVEFRGLLLASDENMLPDSQRGFAPIVRGIAQSSAQVTVRQNGYVIYQTYVPSGAFEISDLYPTVSSGDLEVIIKEADGRERKFTQAITTAPIMLREGNVRYSLAMGRYRSASSHSRKPHFSQGTLTYGLHNRLTAYGGTILSPDYQSALLGSGVDLGNIGAVSFDITHAQTELASGKQSTGQSYRLRYEKDFSLTGTHLTLTSYRYSTEGFYDFADANRFGDTRRLFERFNPRSKLQLQFNQTLGNFGEIYVMALQQDYWQQNGRERSLNAAYHVSHQGINYGLNYSYNLRPHADEHEQIFAFSIHVPFDRWLKNSWANYSVNLNRNDRVSQQVSLNGTALEDNNLFYSLQQSYVNKGEGGNGNIHGEYKGAYGRINAGYNYQYANKQQDDSKQLNYGIHGGIVVHPYGVTLSQEFGDAAVLVQAEGAKGIKVTNNTAVATDWNGYAIVPYVSSYRKNRVALEPHSFADDVDIDVNTQSVVPTKGALVLASFQTRMGNRALMYLTYRGRPVPFGAKATLGKSNEGGENNSAIVSNEGQVYLTALPDSGRLLVKWGALDTKICTVNYALPKERPQSGVYTLDMNCE</sequence>
<evidence type="ECO:0000259" key="12">
    <source>
        <dbReference type="Pfam" id="PF13953"/>
    </source>
</evidence>
<dbReference type="PROSITE" id="PS01151">
    <property type="entry name" value="FIMBRIAL_USHER"/>
    <property type="match status" value="1"/>
</dbReference>
<evidence type="ECO:0000256" key="11">
    <source>
        <dbReference type="SAM" id="Phobius"/>
    </source>
</evidence>
<dbReference type="EMBL" id="LFCV01000052">
    <property type="protein sequence ID" value="KMJ45492.1"/>
    <property type="molecule type" value="Genomic_DNA"/>
</dbReference>
<evidence type="ECO:0000256" key="3">
    <source>
        <dbReference type="ARBA" id="ARBA00022448"/>
    </source>
</evidence>
<dbReference type="Gene3D" id="2.60.40.2070">
    <property type="match status" value="1"/>
</dbReference>
<dbReference type="InterPro" id="IPR042186">
    <property type="entry name" value="FimD_plug_dom"/>
</dbReference>
<keyword evidence="3 10" id="KW-0813">Transport</keyword>
<evidence type="ECO:0000313" key="15">
    <source>
        <dbReference type="Proteomes" id="UP000036277"/>
    </source>
</evidence>
<accession>A0A0J5FU81</accession>
<feature type="transmembrane region" description="Helical" evidence="11">
    <location>
        <begin position="21"/>
        <end position="40"/>
    </location>
</feature>
<dbReference type="InterPro" id="IPR043142">
    <property type="entry name" value="PapC-like_C_sf"/>
</dbReference>
<dbReference type="Pfam" id="PF13954">
    <property type="entry name" value="PapC_N"/>
    <property type="match status" value="1"/>
</dbReference>
<evidence type="ECO:0000256" key="8">
    <source>
        <dbReference type="ARBA" id="ARBA00023136"/>
    </source>
</evidence>
<dbReference type="Gene3D" id="2.60.40.2610">
    <property type="entry name" value="Outer membrane usher protein FimD, plug domain"/>
    <property type="match status" value="1"/>
</dbReference>
<dbReference type="GO" id="GO:0009297">
    <property type="term" value="P:pilus assembly"/>
    <property type="evidence" value="ECO:0007669"/>
    <property type="project" value="InterPro"/>
</dbReference>
<keyword evidence="15" id="KW-1185">Reference proteome</keyword>
<dbReference type="InterPro" id="IPR000015">
    <property type="entry name" value="Fimb_usher"/>
</dbReference>
<dbReference type="Gene3D" id="3.10.20.410">
    <property type="match status" value="1"/>
</dbReference>
<keyword evidence="5 10" id="KW-1029">Fimbrium biogenesis</keyword>
<evidence type="ECO:0000256" key="6">
    <source>
        <dbReference type="ARBA" id="ARBA00022692"/>
    </source>
</evidence>
<keyword evidence="11" id="KW-1133">Transmembrane helix</keyword>
<dbReference type="STRING" id="880157.AB204_08810"/>
<name>A0A0J5FU81_9GAMM</name>
<organism evidence="14 15">
    <name type="scientific">Xenorhabdus khoisanae</name>
    <dbReference type="NCBI Taxonomy" id="880157"/>
    <lineage>
        <taxon>Bacteria</taxon>
        <taxon>Pseudomonadati</taxon>
        <taxon>Pseudomonadota</taxon>
        <taxon>Gammaproteobacteria</taxon>
        <taxon>Enterobacterales</taxon>
        <taxon>Morganellaceae</taxon>
        <taxon>Xenorhabdus</taxon>
    </lineage>
</organism>
<dbReference type="OrthoDB" id="6554712at2"/>
<dbReference type="InterPro" id="IPR025885">
    <property type="entry name" value="PapC_N"/>
</dbReference>
<dbReference type="FunFam" id="2.60.40.3110:FF:000001">
    <property type="entry name" value="Putative fimbrial outer membrane usher"/>
    <property type="match status" value="1"/>
</dbReference>
<dbReference type="PANTHER" id="PTHR30451">
    <property type="entry name" value="OUTER MEMBRANE USHER PROTEIN"/>
    <property type="match status" value="1"/>
</dbReference>
<dbReference type="InterPro" id="IPR037224">
    <property type="entry name" value="PapC_N_sf"/>
</dbReference>
<dbReference type="FunFam" id="2.60.40.2610:FF:000001">
    <property type="entry name" value="Outer membrane fimbrial usher protein"/>
    <property type="match status" value="1"/>
</dbReference>
<evidence type="ECO:0000256" key="5">
    <source>
        <dbReference type="ARBA" id="ARBA00022558"/>
    </source>
</evidence>
<dbReference type="GO" id="GO:0015473">
    <property type="term" value="F:fimbrial usher porin activity"/>
    <property type="evidence" value="ECO:0007669"/>
    <property type="project" value="InterPro"/>
</dbReference>
<dbReference type="GO" id="GO:0009279">
    <property type="term" value="C:cell outer membrane"/>
    <property type="evidence" value="ECO:0007669"/>
    <property type="project" value="UniProtKB-SubCell"/>
</dbReference>
<keyword evidence="9 10" id="KW-0998">Cell outer membrane</keyword>
<dbReference type="Gene3D" id="2.60.40.3110">
    <property type="match status" value="1"/>
</dbReference>